<protein>
    <submittedName>
        <fullName evidence="1">Uncharacterized protein</fullName>
    </submittedName>
</protein>
<dbReference type="AlphaFoldDB" id="A0A409YG19"/>
<gene>
    <name evidence="1" type="ORF">CVT26_008748</name>
</gene>
<name>A0A409YG19_9AGAR</name>
<sequence>MQRELVSIDGSEVEFAYLDSGPPTSIPYTTFILIHGLCFTAPVFQKLLSIAPSKGVRVIAPNRRPYPGSTSFTDEETRIFKGRKDRDKDEWMKTHGHHVAQLIDTLIRRHDLPPVSPDGQTGGVAILGWSLGAGDVLTSIAHAETLPSNVLSHFVQHVRALILYEPPPFAFGLTPHPRFWVPFKDGVVPDECKFPMFARWITSYFHHGDLSTQNPDVLEWVLPSTSRPGSIYNMSKLQQDEIISYDQGFTDLQNMNGLETQLNAAYRKVLLDPKTTAQFPHMKITFLTGENGPAAQFALLWDVQEKIREHGVKMDAKIIPETNHFVSNFFFPDGSVLTVLLVTLGLSRAGDRYPRRMYITEIGWNIARATQASRSPVTEIREVGYEYAIVFQSQFMGPSPIALGLIKWHYKRFLAVAYITSQSLTSTLMSIVPPSHPRLPPELISLIFDAIGSAHDWPTLKDCSLVSHTYLPLVRRHLFAVVSLQLRSHPNPITIRDVVRRMKGLSDFLQRDPDGSRYVKTLKVLDSYPVYDSEWITQQSGLPILLDLLHHVRYLTFGCEVGYLQWNLFSPQLQHALAHQLTSPNILALTLCNLGSIPSPFLKTSVRFMYLNNVTTSDIPEYSLTADPPWSVDLTSLPAHNRLVCLQLRTVSVINTNSAWNVMDAHAEKIKLIKWRCWEDVQATDGVSFPGQLDIGKLGALRKLSIRMSFGKVGRDLIGFCDMLAATTRPSLLRNLQICILFPLQYHPHDMPEIGVHTFWKSFEEVLLKPEFRALQRVNMELTVHERNVVRNGRRVNSVAVFRNQMKQAARKLLNISSLHFRLKVKGFHLDAHE</sequence>
<reference evidence="1 2" key="1">
    <citation type="journal article" date="2018" name="Evol. Lett.">
        <title>Horizontal gene cluster transfer increased hallucinogenic mushroom diversity.</title>
        <authorList>
            <person name="Reynolds H.T."/>
            <person name="Vijayakumar V."/>
            <person name="Gluck-Thaler E."/>
            <person name="Korotkin H.B."/>
            <person name="Matheny P.B."/>
            <person name="Slot J.C."/>
        </authorList>
    </citation>
    <scope>NUCLEOTIDE SEQUENCE [LARGE SCALE GENOMIC DNA]</scope>
    <source>
        <strain evidence="1 2">SRW20</strain>
    </source>
</reference>
<dbReference type="OrthoDB" id="2745898at2759"/>
<organism evidence="1 2">
    <name type="scientific">Gymnopilus dilepis</name>
    <dbReference type="NCBI Taxonomy" id="231916"/>
    <lineage>
        <taxon>Eukaryota</taxon>
        <taxon>Fungi</taxon>
        <taxon>Dikarya</taxon>
        <taxon>Basidiomycota</taxon>
        <taxon>Agaricomycotina</taxon>
        <taxon>Agaricomycetes</taxon>
        <taxon>Agaricomycetidae</taxon>
        <taxon>Agaricales</taxon>
        <taxon>Agaricineae</taxon>
        <taxon>Hymenogastraceae</taxon>
        <taxon>Gymnopilus</taxon>
    </lineage>
</organism>
<dbReference type="InParanoid" id="A0A409YG19"/>
<evidence type="ECO:0000313" key="1">
    <source>
        <dbReference type="EMBL" id="PPR01966.1"/>
    </source>
</evidence>
<keyword evidence="2" id="KW-1185">Reference proteome</keyword>
<dbReference type="InterPro" id="IPR029058">
    <property type="entry name" value="AB_hydrolase_fold"/>
</dbReference>
<evidence type="ECO:0000313" key="2">
    <source>
        <dbReference type="Proteomes" id="UP000284706"/>
    </source>
</evidence>
<dbReference type="Gene3D" id="3.40.50.1820">
    <property type="entry name" value="alpha/beta hydrolase"/>
    <property type="match status" value="1"/>
</dbReference>
<comment type="caution">
    <text evidence="1">The sequence shown here is derived from an EMBL/GenBank/DDBJ whole genome shotgun (WGS) entry which is preliminary data.</text>
</comment>
<proteinExistence type="predicted"/>
<dbReference type="SUPFAM" id="SSF53474">
    <property type="entry name" value="alpha/beta-Hydrolases"/>
    <property type="match status" value="1"/>
</dbReference>
<dbReference type="Proteomes" id="UP000284706">
    <property type="component" value="Unassembled WGS sequence"/>
</dbReference>
<dbReference type="EMBL" id="NHYE01000885">
    <property type="protein sequence ID" value="PPR01966.1"/>
    <property type="molecule type" value="Genomic_DNA"/>
</dbReference>
<accession>A0A409YG19</accession>